<sequence>MFNKEIRKHLEETSCHGFLMIDTENSRNWGFGTIERLKCVSCSYVSIYYKLYEELETGKRGKKPAKINVGLQTGLMTTLISNTGMSRILAHAYIAPQMYPR</sequence>
<organism evidence="2 3">
    <name type="scientific">Dreissena polymorpha</name>
    <name type="common">Zebra mussel</name>
    <name type="synonym">Mytilus polymorpha</name>
    <dbReference type="NCBI Taxonomy" id="45954"/>
    <lineage>
        <taxon>Eukaryota</taxon>
        <taxon>Metazoa</taxon>
        <taxon>Spiralia</taxon>
        <taxon>Lophotrochozoa</taxon>
        <taxon>Mollusca</taxon>
        <taxon>Bivalvia</taxon>
        <taxon>Autobranchia</taxon>
        <taxon>Heteroconchia</taxon>
        <taxon>Euheterodonta</taxon>
        <taxon>Imparidentia</taxon>
        <taxon>Neoheterodontei</taxon>
        <taxon>Myida</taxon>
        <taxon>Dreissenoidea</taxon>
        <taxon>Dreissenidae</taxon>
        <taxon>Dreissena</taxon>
    </lineage>
</organism>
<proteinExistence type="predicted"/>
<evidence type="ECO:0000259" key="1">
    <source>
        <dbReference type="Pfam" id="PF20700"/>
    </source>
</evidence>
<dbReference type="Pfam" id="PF20700">
    <property type="entry name" value="Mutator"/>
    <property type="match status" value="1"/>
</dbReference>
<keyword evidence="3" id="KW-1185">Reference proteome</keyword>
<reference evidence="2" key="2">
    <citation type="submission" date="2020-11" db="EMBL/GenBank/DDBJ databases">
        <authorList>
            <person name="McCartney M.A."/>
            <person name="Auch B."/>
            <person name="Kono T."/>
            <person name="Mallez S."/>
            <person name="Becker A."/>
            <person name="Gohl D.M."/>
            <person name="Silverstein K.A.T."/>
            <person name="Koren S."/>
            <person name="Bechman K.B."/>
            <person name="Herman A."/>
            <person name="Abrahante J.E."/>
            <person name="Garbe J."/>
        </authorList>
    </citation>
    <scope>NUCLEOTIDE SEQUENCE</scope>
    <source>
        <strain evidence="2">Duluth1</strain>
        <tissue evidence="2">Whole animal</tissue>
    </source>
</reference>
<dbReference type="AlphaFoldDB" id="A0A9D4C7M8"/>
<evidence type="ECO:0000313" key="2">
    <source>
        <dbReference type="EMBL" id="KAH3718576.1"/>
    </source>
</evidence>
<accession>A0A9D4C7M8</accession>
<reference evidence="2" key="1">
    <citation type="journal article" date="2019" name="bioRxiv">
        <title>The Genome of the Zebra Mussel, Dreissena polymorpha: A Resource for Invasive Species Research.</title>
        <authorList>
            <person name="McCartney M.A."/>
            <person name="Auch B."/>
            <person name="Kono T."/>
            <person name="Mallez S."/>
            <person name="Zhang Y."/>
            <person name="Obille A."/>
            <person name="Becker A."/>
            <person name="Abrahante J.E."/>
            <person name="Garbe J."/>
            <person name="Badalamenti J.P."/>
            <person name="Herman A."/>
            <person name="Mangelson H."/>
            <person name="Liachko I."/>
            <person name="Sullivan S."/>
            <person name="Sone E.D."/>
            <person name="Koren S."/>
            <person name="Silverstein K.A.T."/>
            <person name="Beckman K.B."/>
            <person name="Gohl D.M."/>
        </authorList>
    </citation>
    <scope>NUCLEOTIDE SEQUENCE</scope>
    <source>
        <strain evidence="2">Duluth1</strain>
        <tissue evidence="2">Whole animal</tissue>
    </source>
</reference>
<feature type="domain" description="Mutator-like transposase" evidence="1">
    <location>
        <begin position="5"/>
        <end position="96"/>
    </location>
</feature>
<dbReference type="Proteomes" id="UP000828390">
    <property type="component" value="Unassembled WGS sequence"/>
</dbReference>
<comment type="caution">
    <text evidence="2">The sequence shown here is derived from an EMBL/GenBank/DDBJ whole genome shotgun (WGS) entry which is preliminary data.</text>
</comment>
<dbReference type="InterPro" id="IPR049012">
    <property type="entry name" value="Mutator_transp_dom"/>
</dbReference>
<dbReference type="EMBL" id="JAIWYP010000013">
    <property type="protein sequence ID" value="KAH3718576.1"/>
    <property type="molecule type" value="Genomic_DNA"/>
</dbReference>
<protein>
    <recommendedName>
        <fullName evidence="1">Mutator-like transposase domain-containing protein</fullName>
    </recommendedName>
</protein>
<gene>
    <name evidence="2" type="ORF">DPMN_061382</name>
</gene>
<name>A0A9D4C7M8_DREPO</name>
<evidence type="ECO:0000313" key="3">
    <source>
        <dbReference type="Proteomes" id="UP000828390"/>
    </source>
</evidence>